<feature type="region of interest" description="Disordered" evidence="4">
    <location>
        <begin position="514"/>
        <end position="533"/>
    </location>
</feature>
<keyword evidence="2 3" id="KW-0175">Coiled coil</keyword>
<protein>
    <submittedName>
        <fullName evidence="7">Protein SPT2 homolog</fullName>
    </submittedName>
</protein>
<feature type="compositionally biased region" description="Basic and acidic residues" evidence="4">
    <location>
        <begin position="438"/>
        <end position="502"/>
    </location>
</feature>
<name>A0A158QKH9_HAEPC</name>
<evidence type="ECO:0000256" key="1">
    <source>
        <dbReference type="ARBA" id="ARBA00006461"/>
    </source>
</evidence>
<feature type="coiled-coil region" evidence="3">
    <location>
        <begin position="7"/>
        <end position="34"/>
    </location>
</feature>
<reference evidence="7" key="1">
    <citation type="submission" date="2016-04" db="UniProtKB">
        <authorList>
            <consortium name="WormBaseParasite"/>
        </authorList>
    </citation>
    <scope>IDENTIFICATION</scope>
</reference>
<dbReference type="AlphaFoldDB" id="A0A158QKH9"/>
<feature type="compositionally biased region" description="Polar residues" evidence="4">
    <location>
        <begin position="344"/>
        <end position="358"/>
    </location>
</feature>
<dbReference type="InterPro" id="IPR013256">
    <property type="entry name" value="Chromatin_SPT2"/>
</dbReference>
<evidence type="ECO:0000313" key="7">
    <source>
        <dbReference type="WBParaSite" id="HPLM_0000461301-mRNA-1"/>
    </source>
</evidence>
<feature type="compositionally biased region" description="Basic and acidic residues" evidence="4">
    <location>
        <begin position="333"/>
        <end position="343"/>
    </location>
</feature>
<organism evidence="7">
    <name type="scientific">Haemonchus placei</name>
    <name type="common">Barber's pole worm</name>
    <dbReference type="NCBI Taxonomy" id="6290"/>
    <lineage>
        <taxon>Eukaryota</taxon>
        <taxon>Metazoa</taxon>
        <taxon>Ecdysozoa</taxon>
        <taxon>Nematoda</taxon>
        <taxon>Chromadorea</taxon>
        <taxon>Rhabditida</taxon>
        <taxon>Rhabditina</taxon>
        <taxon>Rhabditomorpha</taxon>
        <taxon>Strongyloidea</taxon>
        <taxon>Trichostrongylidae</taxon>
        <taxon>Haemonchus</taxon>
    </lineage>
</organism>
<sequence>MDFMQLLDTANKNAKSLSKKIDVLKSEVDSEKRAELKRIEAEKKLRTESLKRKKEVTTSAEVEKKFVIPKKKKESSDEDKAKVLAYLAKKAEEERQALKKKQAEKERLIQLRLQAHGGKASKKIAKNFGLTALDMQIRYGHDHEHVERLQKQAWREEEERDKLAAHYRDGVYKAIAHKREIEEKVKRSGGPQSKQPHRAGGSKSDSIAGPSNRHQNNSGRPSSLNDVSSQPKVRESGAEMKKNKSASVLNFDALMKTAKDIAEGKDCNLGSQYDRSKDKNSSRIAPAPSRIPKTSDLGKSISRSGDPPPLAKHSKQTGSCESNPRGGSFNRGTSHDLHVRPERTTPSSKDNRSSNLQKSAPEENDDMKKSRKDHKGRFKKGPTPPPLIPPAVEGKRYLPGDIRYKKAADTSKPAQSSNPPGQPGPSKVVSKSEANSKYMEERNKPAIKKPEFDRNRHLEKGKSQKDSSRVQDYMPRKRDDVRLHDRKRDSRDHYDRARDREKYQRYDRAYDYDDVVSDEDDYDSEMDDFIDDSGLDMDELSRQEFEETLKMVNPKYNKKKWREREQTISLRDMHADYRTIAREEARSARIGLIEDLHEATKGKSEAL</sequence>
<feature type="region of interest" description="Disordered" evidence="4">
    <location>
        <begin position="179"/>
        <end position="249"/>
    </location>
</feature>
<proteinExistence type="inferred from homology"/>
<dbReference type="EMBL" id="UZAF01016229">
    <property type="protein sequence ID" value="VDO23611.1"/>
    <property type="molecule type" value="Genomic_DNA"/>
</dbReference>
<feature type="compositionally biased region" description="Basic and acidic residues" evidence="4">
    <location>
        <begin position="393"/>
        <end position="409"/>
    </location>
</feature>
<reference evidence="5 6" key="2">
    <citation type="submission" date="2018-11" db="EMBL/GenBank/DDBJ databases">
        <authorList>
            <consortium name="Pathogen Informatics"/>
        </authorList>
    </citation>
    <scope>NUCLEOTIDE SEQUENCE [LARGE SCALE GENOMIC DNA]</scope>
    <source>
        <strain evidence="5 6">MHpl1</strain>
    </source>
</reference>
<feature type="compositionally biased region" description="Basic residues" evidence="4">
    <location>
        <begin position="369"/>
        <end position="380"/>
    </location>
</feature>
<evidence type="ECO:0000313" key="6">
    <source>
        <dbReference type="Proteomes" id="UP000268014"/>
    </source>
</evidence>
<feature type="compositionally biased region" description="Polar residues" evidence="4">
    <location>
        <begin position="212"/>
        <end position="231"/>
    </location>
</feature>
<dbReference type="WBParaSite" id="HPLM_0000461301-mRNA-1">
    <property type="protein sequence ID" value="HPLM_0000461301-mRNA-1"/>
    <property type="gene ID" value="HPLM_0000461301"/>
</dbReference>
<evidence type="ECO:0000256" key="3">
    <source>
        <dbReference type="SAM" id="Coils"/>
    </source>
</evidence>
<dbReference type="Proteomes" id="UP000268014">
    <property type="component" value="Unassembled WGS sequence"/>
</dbReference>
<keyword evidence="6" id="KW-1185">Reference proteome</keyword>
<feature type="compositionally biased region" description="Basic and acidic residues" evidence="4">
    <location>
        <begin position="232"/>
        <end position="242"/>
    </location>
</feature>
<evidence type="ECO:0000256" key="4">
    <source>
        <dbReference type="SAM" id="MobiDB-lite"/>
    </source>
</evidence>
<dbReference type="Pfam" id="PF08243">
    <property type="entry name" value="SPT2"/>
    <property type="match status" value="1"/>
</dbReference>
<evidence type="ECO:0000313" key="5">
    <source>
        <dbReference type="EMBL" id="VDO23611.1"/>
    </source>
</evidence>
<gene>
    <name evidence="5" type="ORF">HPLM_LOCUS4605</name>
</gene>
<feature type="coiled-coil region" evidence="3">
    <location>
        <begin position="81"/>
        <end position="111"/>
    </location>
</feature>
<dbReference type="STRING" id="6290.A0A158QKH9"/>
<feature type="region of interest" description="Disordered" evidence="4">
    <location>
        <begin position="261"/>
        <end position="502"/>
    </location>
</feature>
<dbReference type="OrthoDB" id="5871802at2759"/>
<evidence type="ECO:0000256" key="2">
    <source>
        <dbReference type="ARBA" id="ARBA00023054"/>
    </source>
</evidence>
<dbReference type="OMA" id="LDMQIRY"/>
<comment type="similarity">
    <text evidence="1">Belongs to the SPT2 family.</text>
</comment>
<accession>A0A158QKH9</accession>